<dbReference type="Gene3D" id="3.30.160.60">
    <property type="entry name" value="Classic Zinc Finger"/>
    <property type="match status" value="3"/>
</dbReference>
<evidence type="ECO:0000259" key="7">
    <source>
        <dbReference type="PROSITE" id="PS50157"/>
    </source>
</evidence>
<evidence type="ECO:0000256" key="3">
    <source>
        <dbReference type="ARBA" id="ARBA00022771"/>
    </source>
</evidence>
<evidence type="ECO:0000256" key="2">
    <source>
        <dbReference type="ARBA" id="ARBA00022737"/>
    </source>
</evidence>
<keyword evidence="1" id="KW-0479">Metal-binding</keyword>
<dbReference type="EMBL" id="HBGI01004969">
    <property type="protein sequence ID" value="CAD9241477.1"/>
    <property type="molecule type" value="Transcribed_RNA"/>
</dbReference>
<feature type="domain" description="C2H2-type" evidence="7">
    <location>
        <begin position="415"/>
        <end position="439"/>
    </location>
</feature>
<evidence type="ECO:0000256" key="4">
    <source>
        <dbReference type="ARBA" id="ARBA00022833"/>
    </source>
</evidence>
<evidence type="ECO:0000256" key="1">
    <source>
        <dbReference type="ARBA" id="ARBA00022723"/>
    </source>
</evidence>
<keyword evidence="4" id="KW-0862">Zinc</keyword>
<name>A0A7S1TMR7_9RHOD</name>
<dbReference type="AlphaFoldDB" id="A0A7S1TMR7"/>
<keyword evidence="3 6" id="KW-0863">Zinc-finger</keyword>
<dbReference type="PROSITE" id="PS50157">
    <property type="entry name" value="ZINC_FINGER_C2H2_2"/>
    <property type="match status" value="4"/>
</dbReference>
<dbReference type="PROSITE" id="PS00028">
    <property type="entry name" value="ZINC_FINGER_C2H2_1"/>
    <property type="match status" value="4"/>
</dbReference>
<dbReference type="InterPro" id="IPR050527">
    <property type="entry name" value="Snail/Krueppel_Znf"/>
</dbReference>
<reference evidence="8" key="1">
    <citation type="submission" date="2021-01" db="EMBL/GenBank/DDBJ databases">
        <authorList>
            <person name="Corre E."/>
            <person name="Pelletier E."/>
            <person name="Niang G."/>
            <person name="Scheremetjew M."/>
            <person name="Finn R."/>
            <person name="Kale V."/>
            <person name="Holt S."/>
            <person name="Cochrane G."/>
            <person name="Meng A."/>
            <person name="Brown T."/>
            <person name="Cohen L."/>
        </authorList>
    </citation>
    <scope>NUCLEOTIDE SEQUENCE</scope>
    <source>
        <strain evidence="8">CCMP3124</strain>
    </source>
</reference>
<dbReference type="GO" id="GO:0000981">
    <property type="term" value="F:DNA-binding transcription factor activity, RNA polymerase II-specific"/>
    <property type="evidence" value="ECO:0007669"/>
    <property type="project" value="TreeGrafter"/>
</dbReference>
<dbReference type="GO" id="GO:0000978">
    <property type="term" value="F:RNA polymerase II cis-regulatory region sequence-specific DNA binding"/>
    <property type="evidence" value="ECO:0007669"/>
    <property type="project" value="TreeGrafter"/>
</dbReference>
<keyword evidence="2" id="KW-0677">Repeat</keyword>
<dbReference type="Pfam" id="PF00096">
    <property type="entry name" value="zf-C2H2"/>
    <property type="match status" value="3"/>
</dbReference>
<evidence type="ECO:0000256" key="5">
    <source>
        <dbReference type="ARBA" id="ARBA00023242"/>
    </source>
</evidence>
<evidence type="ECO:0000256" key="6">
    <source>
        <dbReference type="PROSITE-ProRule" id="PRU00042"/>
    </source>
</evidence>
<feature type="domain" description="C2H2-type" evidence="7">
    <location>
        <begin position="386"/>
        <end position="414"/>
    </location>
</feature>
<sequence length="439" mass="49381">MLTKPSVMVPKLSLEDAIDCTLDEQFWLDSATVVQTPETFAAHDGTAPGAAMQDRVALPSPLNWSSQSPLAVSKVNAALDRMLQQGVSKSRDQSPLCVIGTARAQMEQRQEMLESEPSWVNQRPQQVGLSWAVEPSKQLRVENCSAEQPSRLSQAETMWTNQLAQRTPVKTTLAHHQLQQRQVEAALMTRSQQHPEISIACSSARQKDSQVDSFWQNQQVQQLQPGIPETKETQREAATYSTKTASLHAEMQSCGGCSQSKTIVSDIDQMDLDLARMDFTSAHRLEYSELNKKVGNAETCNDVNDCGESECDVATTEKPHNLLSYVLRCELCNKCFTSAFNLKRHTQAVHHADRSFECETCGMRFKLKESLVSHRRCVHRQGAQLYQCSSCSKSFARKGNAERHYMERHSKVKPFCCSVCPRQFGSRYNLLRHQKSSHN</sequence>
<dbReference type="InterPro" id="IPR036236">
    <property type="entry name" value="Znf_C2H2_sf"/>
</dbReference>
<dbReference type="GO" id="GO:0008270">
    <property type="term" value="F:zinc ion binding"/>
    <property type="evidence" value="ECO:0007669"/>
    <property type="project" value="UniProtKB-KW"/>
</dbReference>
<proteinExistence type="predicted"/>
<dbReference type="SUPFAM" id="SSF57667">
    <property type="entry name" value="beta-beta-alpha zinc fingers"/>
    <property type="match status" value="2"/>
</dbReference>
<dbReference type="PANTHER" id="PTHR24388:SF53">
    <property type="entry name" value="CHORION TRANSCRIPTION FACTOR CF2-RELATED"/>
    <property type="match status" value="1"/>
</dbReference>
<feature type="domain" description="C2H2-type" evidence="7">
    <location>
        <begin position="356"/>
        <end position="379"/>
    </location>
</feature>
<organism evidence="8">
    <name type="scientific">Erythrolobus australicus</name>
    <dbReference type="NCBI Taxonomy" id="1077150"/>
    <lineage>
        <taxon>Eukaryota</taxon>
        <taxon>Rhodophyta</taxon>
        <taxon>Bangiophyceae</taxon>
        <taxon>Porphyridiales</taxon>
        <taxon>Porphyridiaceae</taxon>
        <taxon>Erythrolobus</taxon>
    </lineage>
</organism>
<evidence type="ECO:0000313" key="8">
    <source>
        <dbReference type="EMBL" id="CAD9241477.1"/>
    </source>
</evidence>
<keyword evidence="5" id="KW-0539">Nucleus</keyword>
<dbReference type="InterPro" id="IPR013087">
    <property type="entry name" value="Znf_C2H2_type"/>
</dbReference>
<accession>A0A7S1TMR7</accession>
<dbReference type="PANTHER" id="PTHR24388">
    <property type="entry name" value="ZINC FINGER PROTEIN"/>
    <property type="match status" value="1"/>
</dbReference>
<gene>
    <name evidence="8" type="ORF">EAUS1353_LOCUS3217</name>
</gene>
<protein>
    <recommendedName>
        <fullName evidence="7">C2H2-type domain-containing protein</fullName>
    </recommendedName>
</protein>
<dbReference type="SMART" id="SM00355">
    <property type="entry name" value="ZnF_C2H2"/>
    <property type="match status" value="4"/>
</dbReference>
<feature type="domain" description="C2H2-type" evidence="7">
    <location>
        <begin position="327"/>
        <end position="355"/>
    </location>
</feature>